<dbReference type="InterPro" id="IPR002477">
    <property type="entry name" value="Peptidoglycan-bd-like"/>
</dbReference>
<keyword evidence="3" id="KW-1185">Reference proteome</keyword>
<gene>
    <name evidence="2" type="ORF">SAMN05421503_1819</name>
</gene>
<dbReference type="Pfam" id="PF01471">
    <property type="entry name" value="PG_binding_1"/>
    <property type="match status" value="1"/>
</dbReference>
<dbReference type="SUPFAM" id="SSF47090">
    <property type="entry name" value="PGBD-like"/>
    <property type="match status" value="1"/>
</dbReference>
<accession>A0A285NS39</accession>
<dbReference type="Proteomes" id="UP000219356">
    <property type="component" value="Unassembled WGS sequence"/>
</dbReference>
<feature type="domain" description="Peptidoglycan binding-like" evidence="1">
    <location>
        <begin position="97"/>
        <end position="131"/>
    </location>
</feature>
<dbReference type="InterPro" id="IPR036365">
    <property type="entry name" value="PGBD-like_sf"/>
</dbReference>
<evidence type="ECO:0000313" key="3">
    <source>
        <dbReference type="Proteomes" id="UP000219356"/>
    </source>
</evidence>
<reference evidence="3" key="1">
    <citation type="submission" date="2017-09" db="EMBL/GenBank/DDBJ databases">
        <authorList>
            <person name="Varghese N."/>
            <person name="Submissions S."/>
        </authorList>
    </citation>
    <scope>NUCLEOTIDE SEQUENCE [LARGE SCALE GENOMIC DNA]</scope>
    <source>
        <strain evidence="3">CGMCC 1.8913</strain>
    </source>
</reference>
<dbReference type="OrthoDB" id="9794294at2"/>
<evidence type="ECO:0000259" key="1">
    <source>
        <dbReference type="Pfam" id="PF01471"/>
    </source>
</evidence>
<protein>
    <submittedName>
        <fullName evidence="2">Putative peptidoglycan binding domain-containing protein</fullName>
    </submittedName>
</protein>
<sequence length="165" mass="18663">MVILHLERKATHIFSGNCKLKLYLNGVPESWYFKRALCKIVASTWVNDKVGISRNPRKASAKPKATGSAIVPYPGHYIKVGSRGKDVQRVQRAVGVNPDGIFGNNTKKAVMAYQKRHGLCVDGIVGKETWKDQNIKRIESSWNELNDINQRFFEASYEVNKMRAL</sequence>
<dbReference type="AlphaFoldDB" id="A0A285NS39"/>
<dbReference type="RefSeq" id="WP_097041353.1">
    <property type="nucleotide sequence ID" value="NZ_OBEK01000002.1"/>
</dbReference>
<dbReference type="Gene3D" id="1.10.101.10">
    <property type="entry name" value="PGBD-like superfamily/PGBD"/>
    <property type="match status" value="1"/>
</dbReference>
<proteinExistence type="predicted"/>
<evidence type="ECO:0000313" key="2">
    <source>
        <dbReference type="EMBL" id="SNZ10646.1"/>
    </source>
</evidence>
<dbReference type="EMBL" id="OBEK01000002">
    <property type="protein sequence ID" value="SNZ10646.1"/>
    <property type="molecule type" value="Genomic_DNA"/>
</dbReference>
<dbReference type="InterPro" id="IPR036366">
    <property type="entry name" value="PGBDSf"/>
</dbReference>
<name>A0A285NS39_9BACI</name>
<organism evidence="2 3">
    <name type="scientific">Terribacillus aidingensis</name>
    <dbReference type="NCBI Taxonomy" id="586416"/>
    <lineage>
        <taxon>Bacteria</taxon>
        <taxon>Bacillati</taxon>
        <taxon>Bacillota</taxon>
        <taxon>Bacilli</taxon>
        <taxon>Bacillales</taxon>
        <taxon>Bacillaceae</taxon>
        <taxon>Terribacillus</taxon>
    </lineage>
</organism>